<dbReference type="Gene3D" id="1.10.287.80">
    <property type="entry name" value="ATP synthase, gamma subunit, helix hairpin domain"/>
    <property type="match status" value="1"/>
</dbReference>
<dbReference type="Gene3D" id="3.40.1380.10">
    <property type="match status" value="1"/>
</dbReference>
<keyword evidence="7" id="KW-0496">Mitochondrion</keyword>
<dbReference type="SUPFAM" id="SSF52943">
    <property type="entry name" value="ATP synthase (F1-ATPase), gamma subunit"/>
    <property type="match status" value="1"/>
</dbReference>
<dbReference type="EMBL" id="SDOV01000004">
    <property type="protein sequence ID" value="KAH7642118.1"/>
    <property type="molecule type" value="Genomic_DNA"/>
</dbReference>
<dbReference type="Proteomes" id="UP000828236">
    <property type="component" value="Unassembled WGS sequence"/>
</dbReference>
<accession>A0A922IH05</accession>
<evidence type="ECO:0000256" key="2">
    <source>
        <dbReference type="ARBA" id="ARBA00007681"/>
    </source>
</evidence>
<evidence type="ECO:0000256" key="1">
    <source>
        <dbReference type="ARBA" id="ARBA00004637"/>
    </source>
</evidence>
<evidence type="ECO:0000256" key="10">
    <source>
        <dbReference type="ARBA" id="ARBA00023310"/>
    </source>
</evidence>
<dbReference type="FunFam" id="1.10.287.80:FF:000007">
    <property type="entry name" value="ATP synthase gamma chain"/>
    <property type="match status" value="1"/>
</dbReference>
<comment type="similarity">
    <text evidence="2 11">Belongs to the ATPase gamma chain family.</text>
</comment>
<organism evidence="13 14">
    <name type="scientific">Dermatophagoides farinae</name>
    <name type="common">American house dust mite</name>
    <dbReference type="NCBI Taxonomy" id="6954"/>
    <lineage>
        <taxon>Eukaryota</taxon>
        <taxon>Metazoa</taxon>
        <taxon>Ecdysozoa</taxon>
        <taxon>Arthropoda</taxon>
        <taxon>Chelicerata</taxon>
        <taxon>Arachnida</taxon>
        <taxon>Acari</taxon>
        <taxon>Acariformes</taxon>
        <taxon>Sarcoptiformes</taxon>
        <taxon>Astigmata</taxon>
        <taxon>Psoroptidia</taxon>
        <taxon>Analgoidea</taxon>
        <taxon>Pyroglyphidae</taxon>
        <taxon>Dermatophagoidinae</taxon>
        <taxon>Dermatophagoides</taxon>
    </lineage>
</organism>
<reference evidence="12" key="2">
    <citation type="submission" date="2020-06" db="EMBL/GenBank/DDBJ databases">
        <authorList>
            <person name="Ji K."/>
            <person name="Li J."/>
        </authorList>
    </citation>
    <scope>NUCLEOTIDE SEQUENCE</scope>
    <source>
        <strain evidence="12">JKM2019</strain>
        <tissue evidence="12">Whole body</tissue>
    </source>
</reference>
<keyword evidence="14" id="KW-1185">Reference proteome</keyword>
<keyword evidence="4 11" id="KW-0375">Hydrogen ion transport</keyword>
<comment type="caution">
    <text evidence="13">The sequence shown here is derived from an EMBL/GenBank/DDBJ whole genome shotgun (WGS) entry which is preliminary data.</text>
</comment>
<protein>
    <recommendedName>
        <fullName evidence="11">ATP synthase subunit gamma</fullName>
    </recommendedName>
</protein>
<evidence type="ECO:0000256" key="7">
    <source>
        <dbReference type="ARBA" id="ARBA00023128"/>
    </source>
</evidence>
<dbReference type="PRINTS" id="PR00126">
    <property type="entry name" value="ATPASEGAMMA"/>
</dbReference>
<dbReference type="Pfam" id="PF00231">
    <property type="entry name" value="ATP-synt"/>
    <property type="match status" value="1"/>
</dbReference>
<evidence type="ECO:0000313" key="13">
    <source>
        <dbReference type="EMBL" id="KAH9529263.1"/>
    </source>
</evidence>
<evidence type="ECO:0000256" key="11">
    <source>
        <dbReference type="RuleBase" id="RU004001"/>
    </source>
</evidence>
<evidence type="ECO:0000256" key="8">
    <source>
        <dbReference type="ARBA" id="ARBA00023136"/>
    </source>
</evidence>
<gene>
    <name evidence="13" type="primary">ATP5C1</name>
    <name evidence="13" type="ORF">DERF_003154</name>
    <name evidence="12" type="ORF">HUG17_5163</name>
</gene>
<reference evidence="12" key="3">
    <citation type="journal article" date="2021" name="World Allergy Organ. J.">
        <title>Chromosome-level assembly of Dermatophagoides farinae genome and transcriptome reveals two novel allergens Der f 37 and Der f 39.</title>
        <authorList>
            <person name="Chen J."/>
            <person name="Cai Z."/>
            <person name="Fan D."/>
            <person name="Hu J."/>
            <person name="Hou Y."/>
            <person name="He Y."/>
            <person name="Zhang Z."/>
            <person name="Zhao Z."/>
            <person name="Gao P."/>
            <person name="Hu W."/>
            <person name="Sun J."/>
            <person name="Li J."/>
            <person name="Ji K."/>
        </authorList>
    </citation>
    <scope>NUCLEOTIDE SEQUENCE</scope>
    <source>
        <strain evidence="12">JKM2019</strain>
    </source>
</reference>
<proteinExistence type="inferred from homology"/>
<dbReference type="FunFam" id="3.40.1380.10:FF:000003">
    <property type="entry name" value="ATP synthase subunit gamma"/>
    <property type="match status" value="1"/>
</dbReference>
<dbReference type="GO" id="GO:0045259">
    <property type="term" value="C:proton-transporting ATP synthase complex"/>
    <property type="evidence" value="ECO:0007669"/>
    <property type="project" value="UniProtKB-KW"/>
</dbReference>
<dbReference type="InterPro" id="IPR035968">
    <property type="entry name" value="ATP_synth_F1_ATPase_gsu"/>
</dbReference>
<dbReference type="InterPro" id="IPR023632">
    <property type="entry name" value="ATP_synth_F1_gsu_CS"/>
</dbReference>
<keyword evidence="6 11" id="KW-0406">Ion transport</keyword>
<evidence type="ECO:0000313" key="14">
    <source>
        <dbReference type="Proteomes" id="UP000790347"/>
    </source>
</evidence>
<reference evidence="13" key="4">
    <citation type="journal article" date="2022" name="Res Sq">
        <title>Comparative Genomics Reveals Insights into the Divergent Evolution of Astigmatic Mites and Household Pest Adaptations.</title>
        <authorList>
            <person name="Xiong Q."/>
            <person name="Wan A.T.-Y."/>
            <person name="Liu X.-Y."/>
            <person name="Fung C.S.-H."/>
            <person name="Xiao X."/>
            <person name="Malainual N."/>
            <person name="Hou J."/>
            <person name="Wang L."/>
            <person name="Wang M."/>
            <person name="Yang K."/>
            <person name="Cui Y."/>
            <person name="Leung E."/>
            <person name="Nong W."/>
            <person name="Shin S.-K."/>
            <person name="Au S."/>
            <person name="Jeong K.Y."/>
            <person name="Chew F.T."/>
            <person name="Hui J."/>
            <person name="Leung T.F."/>
            <person name="Tungtrongchitr A."/>
            <person name="Zhong N."/>
            <person name="Liu Z."/>
            <person name="Tsui S."/>
        </authorList>
    </citation>
    <scope>NUCLEOTIDE SEQUENCE</scope>
    <source>
        <strain evidence="13">Derf</strain>
        <tissue evidence="13">Whole organism</tissue>
    </source>
</reference>
<dbReference type="PIRSF" id="PIRSF039089">
    <property type="entry name" value="ATP_synthase_gamma"/>
    <property type="match status" value="1"/>
</dbReference>
<dbReference type="Proteomes" id="UP000790347">
    <property type="component" value="Unassembled WGS sequence"/>
</dbReference>
<evidence type="ECO:0000256" key="3">
    <source>
        <dbReference type="ARBA" id="ARBA00022448"/>
    </source>
</evidence>
<keyword evidence="8" id="KW-0472">Membrane</keyword>
<comment type="subcellular location">
    <subcellularLocation>
        <location evidence="1">Mitochondrion inner membrane</location>
        <topology evidence="1">Peripheral membrane protein</topology>
    </subcellularLocation>
</comment>
<name>A0A922IH05_DERFA</name>
<dbReference type="NCBIfam" id="TIGR01146">
    <property type="entry name" value="ATPsyn_F1gamma"/>
    <property type="match status" value="1"/>
</dbReference>
<evidence type="ECO:0000256" key="4">
    <source>
        <dbReference type="ARBA" id="ARBA00022781"/>
    </source>
</evidence>
<dbReference type="GO" id="GO:0005743">
    <property type="term" value="C:mitochondrial inner membrane"/>
    <property type="evidence" value="ECO:0007669"/>
    <property type="project" value="UniProtKB-SubCell"/>
</dbReference>
<dbReference type="PANTHER" id="PTHR11693:SF22">
    <property type="entry name" value="ATP SYNTHASE SUBUNIT GAMMA, MITOCHONDRIAL"/>
    <property type="match status" value="1"/>
</dbReference>
<dbReference type="PROSITE" id="PS00153">
    <property type="entry name" value="ATPASE_GAMMA"/>
    <property type="match status" value="1"/>
</dbReference>
<evidence type="ECO:0000313" key="12">
    <source>
        <dbReference type="EMBL" id="KAH7642118.1"/>
    </source>
</evidence>
<evidence type="ECO:0000256" key="6">
    <source>
        <dbReference type="ARBA" id="ARBA00023065"/>
    </source>
</evidence>
<keyword evidence="5" id="KW-0999">Mitochondrion inner membrane</keyword>
<dbReference type="EMBL" id="ASGP02000001">
    <property type="protein sequence ID" value="KAH9529263.1"/>
    <property type="molecule type" value="Genomic_DNA"/>
</dbReference>
<sequence>MCFSPSAVAALSMFFGHQIINWLNMLALRSSLNNAAPVLVSLATATNQSRGMATLKDIRVRLKSVTNIRKITQSMKMVSAAKYARAERDLKNARVFGSGTLQFYERSDLVTEEDKEKGTKPGTLIVAIASDRGLCGAVHSSVAKKVRQIMAHESDADKIQIVCVGDKAKAMLARQFANNILMLFNDFGKRPPQFGDAREVASQILNSNYEFDRGIIIYNQFKSVVSYNTTEIPVFSQGSINLSPKISVYDSLDEDVIRSYYEYSLASLIFYAMKENACSEQSSRMTAMDNASKNAGEMIQKLTLTFNRTRQAVITRELIEIISGAAAL</sequence>
<dbReference type="PANTHER" id="PTHR11693">
    <property type="entry name" value="ATP SYNTHASE GAMMA CHAIN"/>
    <property type="match status" value="1"/>
</dbReference>
<comment type="subunit">
    <text evidence="11">F-type ATPases have 2 components, CF(1) - the catalytic core - and CF(0) - the membrane proton channel. CF(1) and CF(0) have multiple subunits.</text>
</comment>
<keyword evidence="9 11" id="KW-0139">CF(1)</keyword>
<reference evidence="13" key="1">
    <citation type="submission" date="2013-05" db="EMBL/GenBank/DDBJ databases">
        <authorList>
            <person name="Yim A.K.Y."/>
            <person name="Chan T.F."/>
            <person name="Ji K.M."/>
            <person name="Liu X.Y."/>
            <person name="Zhou J.W."/>
            <person name="Li R.Q."/>
            <person name="Yang K.Y."/>
            <person name="Li J."/>
            <person name="Li M."/>
            <person name="Law P.T.W."/>
            <person name="Wu Y.L."/>
            <person name="Cai Z.L."/>
            <person name="Qin H."/>
            <person name="Bao Y."/>
            <person name="Leung R.K.K."/>
            <person name="Ng P.K.S."/>
            <person name="Zou J."/>
            <person name="Zhong X.J."/>
            <person name="Ran P.X."/>
            <person name="Zhong N.S."/>
            <person name="Liu Z.G."/>
            <person name="Tsui S.K.W."/>
        </authorList>
    </citation>
    <scope>NUCLEOTIDE SEQUENCE</scope>
    <source>
        <strain evidence="13">Derf</strain>
        <tissue evidence="13">Whole organism</tissue>
    </source>
</reference>
<dbReference type="CDD" id="cd12151">
    <property type="entry name" value="F1-ATPase_gamma"/>
    <property type="match status" value="1"/>
</dbReference>
<dbReference type="AlphaFoldDB" id="A0A922IH05"/>
<dbReference type="InterPro" id="IPR000131">
    <property type="entry name" value="ATP_synth_F1_gsu"/>
</dbReference>
<keyword evidence="3 11" id="KW-0813">Transport</keyword>
<dbReference type="GO" id="GO:0046933">
    <property type="term" value="F:proton-transporting ATP synthase activity, rotational mechanism"/>
    <property type="evidence" value="ECO:0007669"/>
    <property type="project" value="InterPro"/>
</dbReference>
<evidence type="ECO:0000256" key="9">
    <source>
        <dbReference type="ARBA" id="ARBA00023196"/>
    </source>
</evidence>
<evidence type="ECO:0000256" key="5">
    <source>
        <dbReference type="ARBA" id="ARBA00022792"/>
    </source>
</evidence>
<keyword evidence="10 11" id="KW-0066">ATP synthesis</keyword>